<accession>A0ACD5XT59</accession>
<dbReference type="Proteomes" id="UP001732700">
    <property type="component" value="Chromosome 5A"/>
</dbReference>
<evidence type="ECO:0000313" key="1">
    <source>
        <dbReference type="EnsemblPlants" id="AVESA.00010b.r2.5AG0850630.1.CDS"/>
    </source>
</evidence>
<name>A0ACD5XT59_AVESA</name>
<reference evidence="1" key="1">
    <citation type="submission" date="2021-05" db="EMBL/GenBank/DDBJ databases">
        <authorList>
            <person name="Scholz U."/>
            <person name="Mascher M."/>
            <person name="Fiebig A."/>
        </authorList>
    </citation>
    <scope>NUCLEOTIDE SEQUENCE [LARGE SCALE GENOMIC DNA]</scope>
</reference>
<protein>
    <submittedName>
        <fullName evidence="1">Uncharacterized protein</fullName>
    </submittedName>
</protein>
<proteinExistence type="predicted"/>
<organism evidence="1 2">
    <name type="scientific">Avena sativa</name>
    <name type="common">Oat</name>
    <dbReference type="NCBI Taxonomy" id="4498"/>
    <lineage>
        <taxon>Eukaryota</taxon>
        <taxon>Viridiplantae</taxon>
        <taxon>Streptophyta</taxon>
        <taxon>Embryophyta</taxon>
        <taxon>Tracheophyta</taxon>
        <taxon>Spermatophyta</taxon>
        <taxon>Magnoliopsida</taxon>
        <taxon>Liliopsida</taxon>
        <taxon>Poales</taxon>
        <taxon>Poaceae</taxon>
        <taxon>BOP clade</taxon>
        <taxon>Pooideae</taxon>
        <taxon>Poodae</taxon>
        <taxon>Poeae</taxon>
        <taxon>Poeae Chloroplast Group 1 (Aveneae type)</taxon>
        <taxon>Aveninae</taxon>
        <taxon>Avena</taxon>
    </lineage>
</organism>
<sequence length="500" mass="53592">MGTPLFPLLLVAILFSTSSPAAASPHISAVISQSGLDFAKDLLVPRAAETLAHLSVPDIERSVNIPLIGIVHVVASGIVLEGVTVAGSTVAAGDTGVVVAASFSSVNLTMEWSYSYDSWLVTISDSGSASIQVEGMDVGISMGMKNENGSLKLSVTECGCYMKDLDITLNGGSSWFYQVFIDGFSNHIRSSVENAITKKITEGASKLDLFLESIPKEIYVDKVATVNVTFVGDPLFKSSSVQFDIDGLFIPSDKTALSKHMNFGGTKFAQPLGSSSNMLWISLDEDVFNSVSALYFKAGSLQHIVDKVPDQFLLNTASWRFLIPKLYRKYPSEDMLLNISAISPPSVRINVGGVAATVDLDVIVNVLSSGDIVPVTCISLSVAVSGGASVSGNNLVGRVELDYFSFDLKWSDIGKLHTSVVQRVMRIVLKNLFVPYVNSYLGKGFPLPIIKGFLIKDAFILTSQSRIIVSSDVAFTEPTETIGIKQFVRSISEGMPITAL</sequence>
<dbReference type="EnsemblPlants" id="AVESA.00010b.r2.5AG0850630.1">
    <property type="protein sequence ID" value="AVESA.00010b.r2.5AG0850630.1.CDS"/>
    <property type="gene ID" value="AVESA.00010b.r2.5AG0850630"/>
</dbReference>
<keyword evidence="2" id="KW-1185">Reference proteome</keyword>
<evidence type="ECO:0000313" key="2">
    <source>
        <dbReference type="Proteomes" id="UP001732700"/>
    </source>
</evidence>
<reference evidence="1" key="2">
    <citation type="submission" date="2025-09" db="UniProtKB">
        <authorList>
            <consortium name="EnsemblPlants"/>
        </authorList>
    </citation>
    <scope>IDENTIFICATION</scope>
</reference>